<keyword evidence="2" id="KW-1185">Reference proteome</keyword>
<evidence type="ECO:0000313" key="1">
    <source>
        <dbReference type="EMBL" id="TCN26176.1"/>
    </source>
</evidence>
<evidence type="ECO:0000313" key="2">
    <source>
        <dbReference type="Proteomes" id="UP000295689"/>
    </source>
</evidence>
<gene>
    <name evidence="1" type="ORF">EV146_104284</name>
</gene>
<sequence>MVFDFEDLAMLLDSGAQEKSYMVHNLLLNYQYQRETVTILRGRYNRRKKHFDTAEEIHGRFFHSSSSIGTSPSLTLYWVQSANEVTGIFLTEKELVKISKKPFPYRDKLAFWIQGKDTDYLILREKVSMIKKQSYWEAGKELLGILLGTEEKRSPCAAIYYDLRRHQLNIGRAAVEAESQEGAMLWNDAALGLDTAYYKGTLLITWVNEQNEQVSGIFLNDKEIRLLKRQQTEGNVYQIFTYSVTYCLCKMGKQK</sequence>
<name>A0A4R2BH36_9BACI</name>
<accession>A0A4R2BH36</accession>
<dbReference type="EMBL" id="SLVV01000004">
    <property type="protein sequence ID" value="TCN26176.1"/>
    <property type="molecule type" value="Genomic_DNA"/>
</dbReference>
<comment type="caution">
    <text evidence="1">The sequence shown here is derived from an EMBL/GenBank/DDBJ whole genome shotgun (WGS) entry which is preliminary data.</text>
</comment>
<protein>
    <submittedName>
        <fullName evidence="1">Uncharacterized protein</fullName>
    </submittedName>
</protein>
<proteinExistence type="predicted"/>
<dbReference type="AlphaFoldDB" id="A0A4R2BH36"/>
<organism evidence="1 2">
    <name type="scientific">Mesobacillus foraminis</name>
    <dbReference type="NCBI Taxonomy" id="279826"/>
    <lineage>
        <taxon>Bacteria</taxon>
        <taxon>Bacillati</taxon>
        <taxon>Bacillota</taxon>
        <taxon>Bacilli</taxon>
        <taxon>Bacillales</taxon>
        <taxon>Bacillaceae</taxon>
        <taxon>Mesobacillus</taxon>
    </lineage>
</organism>
<reference evidence="1 2" key="1">
    <citation type="journal article" date="2015" name="Stand. Genomic Sci.">
        <title>Genomic Encyclopedia of Bacterial and Archaeal Type Strains, Phase III: the genomes of soil and plant-associated and newly described type strains.</title>
        <authorList>
            <person name="Whitman W.B."/>
            <person name="Woyke T."/>
            <person name="Klenk H.P."/>
            <person name="Zhou Y."/>
            <person name="Lilburn T.G."/>
            <person name="Beck B.J."/>
            <person name="De Vos P."/>
            <person name="Vandamme P."/>
            <person name="Eisen J.A."/>
            <person name="Garrity G."/>
            <person name="Hugenholtz P."/>
            <person name="Kyrpides N.C."/>
        </authorList>
    </citation>
    <scope>NUCLEOTIDE SEQUENCE [LARGE SCALE GENOMIC DNA]</scope>
    <source>
        <strain evidence="1 2">CV53</strain>
    </source>
</reference>
<dbReference type="Proteomes" id="UP000295689">
    <property type="component" value="Unassembled WGS sequence"/>
</dbReference>